<evidence type="ECO:0000256" key="1">
    <source>
        <dbReference type="ARBA" id="ARBA00005190"/>
    </source>
</evidence>
<evidence type="ECO:0000256" key="3">
    <source>
        <dbReference type="ARBA" id="ARBA00012099"/>
    </source>
</evidence>
<dbReference type="FunFam" id="3.30.420.40:FF:000007">
    <property type="entry name" value="Glycerol kinase"/>
    <property type="match status" value="1"/>
</dbReference>
<name>A0AAX4P869_9CHLO</name>
<evidence type="ECO:0000256" key="11">
    <source>
        <dbReference type="RuleBase" id="RU003733"/>
    </source>
</evidence>
<dbReference type="InterPro" id="IPR000577">
    <property type="entry name" value="Carb_kinase_FGGY"/>
</dbReference>
<feature type="domain" description="Carbohydrate kinase FGGY N-terminal" evidence="12">
    <location>
        <begin position="5"/>
        <end position="259"/>
    </location>
</feature>
<keyword evidence="7" id="KW-0319">Glycerol metabolism</keyword>
<dbReference type="PIRSF" id="PIRSF000538">
    <property type="entry name" value="GlpK"/>
    <property type="match status" value="1"/>
</dbReference>
<proteinExistence type="inferred from homology"/>
<evidence type="ECO:0000259" key="13">
    <source>
        <dbReference type="Pfam" id="PF02782"/>
    </source>
</evidence>
<dbReference type="SUPFAM" id="SSF53067">
    <property type="entry name" value="Actin-like ATPase domain"/>
    <property type="match status" value="2"/>
</dbReference>
<dbReference type="InterPro" id="IPR005999">
    <property type="entry name" value="Glycerol_kin"/>
</dbReference>
<dbReference type="InterPro" id="IPR042018">
    <property type="entry name" value="GK1-3_metazoan-type"/>
</dbReference>
<dbReference type="Pfam" id="PF02782">
    <property type="entry name" value="FGGY_C"/>
    <property type="match status" value="1"/>
</dbReference>
<evidence type="ECO:0000256" key="6">
    <source>
        <dbReference type="ARBA" id="ARBA00022777"/>
    </source>
</evidence>
<dbReference type="InterPro" id="IPR018484">
    <property type="entry name" value="FGGY_N"/>
</dbReference>
<keyword evidence="4 11" id="KW-0808">Transferase</keyword>
<dbReference type="EMBL" id="CP151505">
    <property type="protein sequence ID" value="WZN62384.1"/>
    <property type="molecule type" value="Genomic_DNA"/>
</dbReference>
<dbReference type="InterPro" id="IPR043129">
    <property type="entry name" value="ATPase_NBD"/>
</dbReference>
<keyword evidence="5" id="KW-0547">Nucleotide-binding</keyword>
<dbReference type="InterPro" id="IPR018485">
    <property type="entry name" value="FGGY_C"/>
</dbReference>
<dbReference type="PANTHER" id="PTHR10196:SF69">
    <property type="entry name" value="GLYCEROL KINASE"/>
    <property type="match status" value="1"/>
</dbReference>
<dbReference type="GO" id="GO:0046167">
    <property type="term" value="P:glycerol-3-phosphate biosynthetic process"/>
    <property type="evidence" value="ECO:0007669"/>
    <property type="project" value="TreeGrafter"/>
</dbReference>
<dbReference type="PANTHER" id="PTHR10196">
    <property type="entry name" value="SUGAR KINASE"/>
    <property type="match status" value="1"/>
</dbReference>
<dbReference type="PROSITE" id="PS00445">
    <property type="entry name" value="FGGY_KINASES_2"/>
    <property type="match status" value="1"/>
</dbReference>
<dbReference type="FunFam" id="3.30.420.40:FF:000086">
    <property type="entry name" value="Glycerol kinase"/>
    <property type="match status" value="1"/>
</dbReference>
<dbReference type="NCBIfam" id="NF000756">
    <property type="entry name" value="PRK00047.1"/>
    <property type="match status" value="1"/>
</dbReference>
<dbReference type="InterPro" id="IPR018483">
    <property type="entry name" value="Carb_kinase_FGGY_CS"/>
</dbReference>
<dbReference type="EC" id="2.7.1.30" evidence="3"/>
<reference evidence="14 15" key="1">
    <citation type="submission" date="2024-03" db="EMBL/GenBank/DDBJ databases">
        <title>Complete genome sequence of the green alga Chloropicon roscoffensis RCC1871.</title>
        <authorList>
            <person name="Lemieux C."/>
            <person name="Pombert J.-F."/>
            <person name="Otis C."/>
            <person name="Turmel M."/>
        </authorList>
    </citation>
    <scope>NUCLEOTIDE SEQUENCE [LARGE SCALE GENOMIC DNA]</scope>
    <source>
        <strain evidence="14 15">RCC1871</strain>
    </source>
</reference>
<evidence type="ECO:0000256" key="10">
    <source>
        <dbReference type="ARBA" id="ARBA00052101"/>
    </source>
</evidence>
<dbReference type="GO" id="GO:0006071">
    <property type="term" value="P:glycerol metabolic process"/>
    <property type="evidence" value="ECO:0007669"/>
    <property type="project" value="UniProtKB-KW"/>
</dbReference>
<accession>A0AAX4P869</accession>
<organism evidence="14 15">
    <name type="scientific">Chloropicon roscoffensis</name>
    <dbReference type="NCBI Taxonomy" id="1461544"/>
    <lineage>
        <taxon>Eukaryota</taxon>
        <taxon>Viridiplantae</taxon>
        <taxon>Chlorophyta</taxon>
        <taxon>Chloropicophyceae</taxon>
        <taxon>Chloropicales</taxon>
        <taxon>Chloropicaceae</taxon>
        <taxon>Chloropicon</taxon>
    </lineage>
</organism>
<evidence type="ECO:0000256" key="4">
    <source>
        <dbReference type="ARBA" id="ARBA00022679"/>
    </source>
</evidence>
<keyword evidence="8" id="KW-0067">ATP-binding</keyword>
<dbReference type="GO" id="GO:0004370">
    <property type="term" value="F:glycerol kinase activity"/>
    <property type="evidence" value="ECO:0007669"/>
    <property type="project" value="UniProtKB-EC"/>
</dbReference>
<sequence>MLELVGAIDQGTQSTRFVLYDSHGRVISSKQKEVKSIIPKPGSCEQDPWELYESCEACMSLCVSECKKEHGEDNVVVKGIGITNQRETTIAWDSVTGEPLHNALVWHDLRTTDVVKRTIEENGGNRNAFRESTGLPLSTYFSAVKIRWLMENVPAVAKAVEAKTCKFGTVDSWLLYNLTGGAKGGGIHVSDVTNASRYLLMNLKTLSWDAQVAKKFGIDLGCLPKIVSNSELYGEVASGALKGVPICGCIGDQQAATLGQRCRPGEAKNTYGTGLFLLMNTGDNVVPSEHGLLTTCCFQLGPDKGCQYALEGAVATGGVSVSWLRDGVGIIEDPKETQAQAESVEDTGGVYFVPAFSGLLAPYWREDARGLIIGLTQYTTRAHLVRATLEALAYQSRGVLDAMAEDSGERLRALRVDGGASSNNFLLQFQSDILGIPITRPDNVESTAVGAAYAAGLHLGIFTEDRIFGEGAAVGGRRTFEPKMTEDVRRAKYDKWLDAVTRSFAWADE</sequence>
<evidence type="ECO:0000256" key="9">
    <source>
        <dbReference type="ARBA" id="ARBA00043149"/>
    </source>
</evidence>
<dbReference type="CDD" id="cd07792">
    <property type="entry name" value="ASKHA_NBD_FGGY_GK1-3-like"/>
    <property type="match status" value="1"/>
</dbReference>
<dbReference type="GO" id="GO:0005524">
    <property type="term" value="F:ATP binding"/>
    <property type="evidence" value="ECO:0007669"/>
    <property type="project" value="UniProtKB-KW"/>
</dbReference>
<keyword evidence="6 11" id="KW-0418">Kinase</keyword>
<evidence type="ECO:0000256" key="7">
    <source>
        <dbReference type="ARBA" id="ARBA00022798"/>
    </source>
</evidence>
<evidence type="ECO:0000259" key="12">
    <source>
        <dbReference type="Pfam" id="PF00370"/>
    </source>
</evidence>
<dbReference type="Proteomes" id="UP001472866">
    <property type="component" value="Chromosome 05"/>
</dbReference>
<comment type="catalytic activity">
    <reaction evidence="10">
        <text>glycerol + ATP = sn-glycerol 3-phosphate + ADP + H(+)</text>
        <dbReference type="Rhea" id="RHEA:21644"/>
        <dbReference type="ChEBI" id="CHEBI:15378"/>
        <dbReference type="ChEBI" id="CHEBI:17754"/>
        <dbReference type="ChEBI" id="CHEBI:30616"/>
        <dbReference type="ChEBI" id="CHEBI:57597"/>
        <dbReference type="ChEBI" id="CHEBI:456216"/>
        <dbReference type="EC" id="2.7.1.30"/>
    </reaction>
</comment>
<dbReference type="AlphaFoldDB" id="A0AAX4P869"/>
<evidence type="ECO:0000313" key="14">
    <source>
        <dbReference type="EMBL" id="WZN62384.1"/>
    </source>
</evidence>
<dbReference type="Gene3D" id="3.30.420.40">
    <property type="match status" value="2"/>
</dbReference>
<dbReference type="Pfam" id="PF00370">
    <property type="entry name" value="FGGY_N"/>
    <property type="match status" value="1"/>
</dbReference>
<dbReference type="GO" id="GO:0005739">
    <property type="term" value="C:mitochondrion"/>
    <property type="evidence" value="ECO:0007669"/>
    <property type="project" value="TreeGrafter"/>
</dbReference>
<evidence type="ECO:0000256" key="5">
    <source>
        <dbReference type="ARBA" id="ARBA00022741"/>
    </source>
</evidence>
<dbReference type="PROSITE" id="PS00933">
    <property type="entry name" value="FGGY_KINASES_1"/>
    <property type="match status" value="1"/>
</dbReference>
<protein>
    <recommendedName>
        <fullName evidence="3">glycerol kinase</fullName>
        <ecNumber evidence="3">2.7.1.30</ecNumber>
    </recommendedName>
    <alternativeName>
        <fullName evidence="9">ATP:glycerol 3-phosphotransferase</fullName>
    </alternativeName>
</protein>
<gene>
    <name evidence="14" type="ORF">HKI87_05g39200</name>
</gene>
<evidence type="ECO:0000256" key="2">
    <source>
        <dbReference type="ARBA" id="ARBA00009156"/>
    </source>
</evidence>
<evidence type="ECO:0000313" key="15">
    <source>
        <dbReference type="Proteomes" id="UP001472866"/>
    </source>
</evidence>
<feature type="domain" description="Carbohydrate kinase FGGY C-terminal" evidence="13">
    <location>
        <begin position="268"/>
        <end position="456"/>
    </location>
</feature>
<dbReference type="NCBIfam" id="TIGR01311">
    <property type="entry name" value="glycerol_kin"/>
    <property type="match status" value="1"/>
</dbReference>
<dbReference type="GO" id="GO:0006641">
    <property type="term" value="P:triglyceride metabolic process"/>
    <property type="evidence" value="ECO:0007669"/>
    <property type="project" value="TreeGrafter"/>
</dbReference>
<keyword evidence="15" id="KW-1185">Reference proteome</keyword>
<comment type="pathway">
    <text evidence="1">Polyol metabolism; glycerol degradation via glycerol kinase pathway; sn-glycerol 3-phosphate from glycerol: step 1/1.</text>
</comment>
<comment type="similarity">
    <text evidence="2 11">Belongs to the FGGY kinase family.</text>
</comment>
<evidence type="ECO:0000256" key="8">
    <source>
        <dbReference type="ARBA" id="ARBA00022840"/>
    </source>
</evidence>